<comment type="caution">
    <text evidence="5">The sequence shown here is derived from an EMBL/GenBank/DDBJ whole genome shotgun (WGS) entry which is preliminary data.</text>
</comment>
<sequence length="257" mass="26588">MYRSLQIRSKSVSNLKNKVALVTGGGRGIGAAIARRLASEGAIVAITYGQSQAKADALVAEIERAGGKALAVRADNRDAKALETAVQTVVERHGHIDILVNNAGIYEAAAITDVTADDFDRTVDVNVKAVVLATSAAAKHMPEGGRIISIGSNLAQRVPFPGISLYALSKSALVGFTKAVARDLGPKSITVNIVHPGSTNTDMNPQDGAHADPQRGLMAIPRFNDASEVASLVAWLAGPEGRGVTGAEFTIDGGTNA</sequence>
<organism evidence="5 6">
    <name type="scientific">Ensifer canadensis</name>
    <dbReference type="NCBI Taxonomy" id="555315"/>
    <lineage>
        <taxon>Bacteria</taxon>
        <taxon>Pseudomonadati</taxon>
        <taxon>Pseudomonadota</taxon>
        <taxon>Alphaproteobacteria</taxon>
        <taxon>Hyphomicrobiales</taxon>
        <taxon>Rhizobiaceae</taxon>
        <taxon>Sinorhizobium/Ensifer group</taxon>
        <taxon>Ensifer</taxon>
    </lineage>
</organism>
<dbReference type="PRINTS" id="PR00080">
    <property type="entry name" value="SDRFAMILY"/>
</dbReference>
<evidence type="ECO:0000256" key="3">
    <source>
        <dbReference type="RuleBase" id="RU000363"/>
    </source>
</evidence>
<dbReference type="RefSeq" id="WP_203527659.1">
    <property type="nucleotide sequence ID" value="NZ_CP083370.1"/>
</dbReference>
<evidence type="ECO:0000259" key="4">
    <source>
        <dbReference type="SMART" id="SM00822"/>
    </source>
</evidence>
<keyword evidence="2" id="KW-0560">Oxidoreductase</keyword>
<feature type="domain" description="Ketoreductase" evidence="4">
    <location>
        <begin position="18"/>
        <end position="196"/>
    </location>
</feature>
<dbReference type="SUPFAM" id="SSF51735">
    <property type="entry name" value="NAD(P)-binding Rossmann-fold domains"/>
    <property type="match status" value="1"/>
</dbReference>
<evidence type="ECO:0000313" key="6">
    <source>
        <dbReference type="Proteomes" id="UP000744980"/>
    </source>
</evidence>
<reference evidence="5 6" key="1">
    <citation type="submission" date="2020-01" db="EMBL/GenBank/DDBJ databases">
        <title>Draft genome assembly of Ensifer adhaerens T173.</title>
        <authorList>
            <person name="Craig J.E."/>
            <person name="Stinchcombe J.R."/>
        </authorList>
    </citation>
    <scope>NUCLEOTIDE SEQUENCE [LARGE SCALE GENOMIC DNA]</scope>
    <source>
        <strain evidence="5 6">T173</strain>
    </source>
</reference>
<gene>
    <name evidence="5" type="ORF">GFB56_09190</name>
</gene>
<dbReference type="PANTHER" id="PTHR43639:SF1">
    <property type="entry name" value="SHORT-CHAIN DEHYDROGENASE_REDUCTASE FAMILY PROTEIN"/>
    <property type="match status" value="1"/>
</dbReference>
<evidence type="ECO:0000313" key="5">
    <source>
        <dbReference type="EMBL" id="MBM3090988.1"/>
    </source>
</evidence>
<dbReference type="PRINTS" id="PR00081">
    <property type="entry name" value="GDHRDH"/>
</dbReference>
<dbReference type="Gene3D" id="3.40.50.720">
    <property type="entry name" value="NAD(P)-binding Rossmann-like Domain"/>
    <property type="match status" value="1"/>
</dbReference>
<dbReference type="InterPro" id="IPR002347">
    <property type="entry name" value="SDR_fam"/>
</dbReference>
<comment type="similarity">
    <text evidence="1 3">Belongs to the short-chain dehydrogenases/reductases (SDR) family.</text>
</comment>
<accession>A0AAW4FJC8</accession>
<evidence type="ECO:0000256" key="1">
    <source>
        <dbReference type="ARBA" id="ARBA00006484"/>
    </source>
</evidence>
<dbReference type="Pfam" id="PF00106">
    <property type="entry name" value="adh_short"/>
    <property type="match status" value="1"/>
</dbReference>
<dbReference type="FunFam" id="3.40.50.720:FF:000084">
    <property type="entry name" value="Short-chain dehydrogenase reductase"/>
    <property type="match status" value="1"/>
</dbReference>
<evidence type="ECO:0000256" key="2">
    <source>
        <dbReference type="ARBA" id="ARBA00023002"/>
    </source>
</evidence>
<dbReference type="Proteomes" id="UP000744980">
    <property type="component" value="Unassembled WGS sequence"/>
</dbReference>
<dbReference type="InterPro" id="IPR036291">
    <property type="entry name" value="NAD(P)-bd_dom_sf"/>
</dbReference>
<dbReference type="AlphaFoldDB" id="A0AAW4FJC8"/>
<protein>
    <submittedName>
        <fullName evidence="5">SDR family oxidoreductase</fullName>
    </submittedName>
</protein>
<keyword evidence="6" id="KW-1185">Reference proteome</keyword>
<dbReference type="SMART" id="SM00822">
    <property type="entry name" value="PKS_KR"/>
    <property type="match status" value="1"/>
</dbReference>
<dbReference type="InterPro" id="IPR057326">
    <property type="entry name" value="KR_dom"/>
</dbReference>
<dbReference type="PANTHER" id="PTHR43639">
    <property type="entry name" value="OXIDOREDUCTASE, SHORT-CHAIN DEHYDROGENASE/REDUCTASE FAMILY (AFU_ORTHOLOGUE AFUA_5G02870)"/>
    <property type="match status" value="1"/>
</dbReference>
<name>A0AAW4FJC8_9HYPH</name>
<dbReference type="GO" id="GO:0016491">
    <property type="term" value="F:oxidoreductase activity"/>
    <property type="evidence" value="ECO:0007669"/>
    <property type="project" value="UniProtKB-KW"/>
</dbReference>
<proteinExistence type="inferred from homology"/>
<dbReference type="EMBL" id="WXFA01000004">
    <property type="protein sequence ID" value="MBM3090988.1"/>
    <property type="molecule type" value="Genomic_DNA"/>
</dbReference>